<keyword evidence="3" id="KW-0963">Cytoplasm</keyword>
<evidence type="ECO:0000256" key="7">
    <source>
        <dbReference type="ARBA" id="ARBA00025526"/>
    </source>
</evidence>
<evidence type="ECO:0000256" key="8">
    <source>
        <dbReference type="ARBA" id="ARBA00031615"/>
    </source>
</evidence>
<dbReference type="Gene3D" id="2.40.30.10">
    <property type="entry name" value="Translation factors"/>
    <property type="match status" value="2"/>
</dbReference>
<dbReference type="Pfam" id="PF09106">
    <property type="entry name" value="WHD_2nd_SelB"/>
    <property type="match status" value="1"/>
</dbReference>
<dbReference type="Pfam" id="PF09107">
    <property type="entry name" value="WHD_3rd_SelB"/>
    <property type="match status" value="1"/>
</dbReference>
<keyword evidence="6" id="KW-0342">GTP-binding</keyword>
<evidence type="ECO:0000256" key="4">
    <source>
        <dbReference type="ARBA" id="ARBA00022741"/>
    </source>
</evidence>
<dbReference type="GO" id="GO:0001514">
    <property type="term" value="P:selenocysteine incorporation"/>
    <property type="evidence" value="ECO:0007669"/>
    <property type="project" value="InterPro"/>
</dbReference>
<dbReference type="Proteomes" id="UP000184171">
    <property type="component" value="Unassembled WGS sequence"/>
</dbReference>
<dbReference type="InterPro" id="IPR005225">
    <property type="entry name" value="Small_GTP-bd"/>
</dbReference>
<name>A0A1M6C1P9_MALRU</name>
<dbReference type="InterPro" id="IPR009001">
    <property type="entry name" value="Transl_elong_EF1A/Init_IF2_C"/>
</dbReference>
<dbReference type="SUPFAM" id="SSF52540">
    <property type="entry name" value="P-loop containing nucleoside triphosphate hydrolases"/>
    <property type="match status" value="1"/>
</dbReference>
<evidence type="ECO:0000256" key="5">
    <source>
        <dbReference type="ARBA" id="ARBA00022917"/>
    </source>
</evidence>
<evidence type="ECO:0000259" key="9">
    <source>
        <dbReference type="PROSITE" id="PS51722"/>
    </source>
</evidence>
<dbReference type="GO" id="GO:0003746">
    <property type="term" value="F:translation elongation factor activity"/>
    <property type="evidence" value="ECO:0007669"/>
    <property type="project" value="UniProtKB-KW"/>
</dbReference>
<protein>
    <recommendedName>
        <fullName evidence="2">Selenocysteine-specific elongation factor</fullName>
    </recommendedName>
    <alternativeName>
        <fullName evidence="8">SelB translation factor</fullName>
    </alternativeName>
</protein>
<dbReference type="InterPro" id="IPR050055">
    <property type="entry name" value="EF-Tu_GTPase"/>
</dbReference>
<dbReference type="Gene3D" id="1.10.10.2770">
    <property type="match status" value="1"/>
</dbReference>
<dbReference type="PANTHER" id="PTHR43721:SF22">
    <property type="entry name" value="ELONGATION FACTOR TU, MITOCHONDRIAL"/>
    <property type="match status" value="1"/>
</dbReference>
<dbReference type="GO" id="GO:0005737">
    <property type="term" value="C:cytoplasm"/>
    <property type="evidence" value="ECO:0007669"/>
    <property type="project" value="UniProtKB-SubCell"/>
</dbReference>
<dbReference type="NCBIfam" id="TIGR00231">
    <property type="entry name" value="small_GTP"/>
    <property type="match status" value="1"/>
</dbReference>
<organism evidence="10 11">
    <name type="scientific">Malonomonas rubra DSM 5091</name>
    <dbReference type="NCBI Taxonomy" id="1122189"/>
    <lineage>
        <taxon>Bacteria</taxon>
        <taxon>Pseudomonadati</taxon>
        <taxon>Thermodesulfobacteriota</taxon>
        <taxon>Desulfuromonadia</taxon>
        <taxon>Desulfuromonadales</taxon>
        <taxon>Geopsychrobacteraceae</taxon>
        <taxon>Malonomonas</taxon>
    </lineage>
</organism>
<dbReference type="SUPFAM" id="SSF50447">
    <property type="entry name" value="Translation proteins"/>
    <property type="match status" value="1"/>
</dbReference>
<evidence type="ECO:0000256" key="1">
    <source>
        <dbReference type="ARBA" id="ARBA00004496"/>
    </source>
</evidence>
<comment type="subcellular location">
    <subcellularLocation>
        <location evidence="1">Cytoplasm</location>
    </subcellularLocation>
</comment>
<dbReference type="GO" id="GO:0003723">
    <property type="term" value="F:RNA binding"/>
    <property type="evidence" value="ECO:0007669"/>
    <property type="project" value="InterPro"/>
</dbReference>
<dbReference type="NCBIfam" id="TIGR00475">
    <property type="entry name" value="selB"/>
    <property type="match status" value="1"/>
</dbReference>
<evidence type="ECO:0000313" key="10">
    <source>
        <dbReference type="EMBL" id="SHI54947.1"/>
    </source>
</evidence>
<dbReference type="SUPFAM" id="SSF46785">
    <property type="entry name" value="Winged helix' DNA-binding domain"/>
    <property type="match status" value="2"/>
</dbReference>
<evidence type="ECO:0000256" key="6">
    <source>
        <dbReference type="ARBA" id="ARBA00023134"/>
    </source>
</evidence>
<dbReference type="InterPro" id="IPR015191">
    <property type="entry name" value="SelB_WHD4"/>
</dbReference>
<dbReference type="GO" id="GO:0003924">
    <property type="term" value="F:GTPase activity"/>
    <property type="evidence" value="ECO:0007669"/>
    <property type="project" value="InterPro"/>
</dbReference>
<dbReference type="InterPro" id="IPR027417">
    <property type="entry name" value="P-loop_NTPase"/>
</dbReference>
<gene>
    <name evidence="10" type="ORF">SAMN02745165_00375</name>
</gene>
<evidence type="ECO:0000256" key="2">
    <source>
        <dbReference type="ARBA" id="ARBA00015953"/>
    </source>
</evidence>
<dbReference type="InterPro" id="IPR036388">
    <property type="entry name" value="WH-like_DNA-bd_sf"/>
</dbReference>
<dbReference type="GO" id="GO:0005525">
    <property type="term" value="F:GTP binding"/>
    <property type="evidence" value="ECO:0007669"/>
    <property type="project" value="UniProtKB-KW"/>
</dbReference>
<dbReference type="InterPro" id="IPR015190">
    <property type="entry name" value="Elong_fac_SelB-wing-hlx_typ-2"/>
</dbReference>
<dbReference type="InterPro" id="IPR057335">
    <property type="entry name" value="Beta-barrel_SelB"/>
</dbReference>
<dbReference type="InterPro" id="IPR009000">
    <property type="entry name" value="Transl_B-barrel_sf"/>
</dbReference>
<keyword evidence="4" id="KW-0547">Nucleotide-binding</keyword>
<dbReference type="InterPro" id="IPR004535">
    <property type="entry name" value="Transl_elong_SelB"/>
</dbReference>
<keyword evidence="5" id="KW-0648">Protein biosynthesis</keyword>
<dbReference type="SUPFAM" id="SSF50465">
    <property type="entry name" value="EF-Tu/eEF-1alpha/eIF2-gamma C-terminal domain"/>
    <property type="match status" value="1"/>
</dbReference>
<dbReference type="AlphaFoldDB" id="A0A1M6C1P9"/>
<dbReference type="Gene3D" id="3.40.50.300">
    <property type="entry name" value="P-loop containing nucleotide triphosphate hydrolases"/>
    <property type="match status" value="1"/>
</dbReference>
<evidence type="ECO:0000313" key="11">
    <source>
        <dbReference type="Proteomes" id="UP000184171"/>
    </source>
</evidence>
<dbReference type="EMBL" id="FQZT01000001">
    <property type="protein sequence ID" value="SHI54947.1"/>
    <property type="molecule type" value="Genomic_DNA"/>
</dbReference>
<dbReference type="InterPro" id="IPR004161">
    <property type="entry name" value="EFTu-like_2"/>
</dbReference>
<dbReference type="PANTHER" id="PTHR43721">
    <property type="entry name" value="ELONGATION FACTOR TU-RELATED"/>
    <property type="match status" value="1"/>
</dbReference>
<dbReference type="PROSITE" id="PS51722">
    <property type="entry name" value="G_TR_2"/>
    <property type="match status" value="1"/>
</dbReference>
<dbReference type="CDD" id="cd15491">
    <property type="entry name" value="selB_III"/>
    <property type="match status" value="1"/>
</dbReference>
<keyword evidence="11" id="KW-1185">Reference proteome</keyword>
<dbReference type="Pfam" id="PF00009">
    <property type="entry name" value="GTP_EFTU"/>
    <property type="match status" value="1"/>
</dbReference>
<dbReference type="RefSeq" id="WP_072905043.1">
    <property type="nucleotide sequence ID" value="NZ_FQZT01000001.1"/>
</dbReference>
<accession>A0A1M6C1P9</accession>
<dbReference type="STRING" id="1122189.SAMN02745165_00375"/>
<dbReference type="PRINTS" id="PR00315">
    <property type="entry name" value="ELONGATNFCT"/>
</dbReference>
<dbReference type="Pfam" id="PF03144">
    <property type="entry name" value="GTP_EFTU_D2"/>
    <property type="match status" value="1"/>
</dbReference>
<proteinExistence type="predicted"/>
<dbReference type="InterPro" id="IPR031157">
    <property type="entry name" value="G_TR_CS"/>
</dbReference>
<keyword evidence="10" id="KW-0251">Elongation factor</keyword>
<reference evidence="10 11" key="1">
    <citation type="submission" date="2016-11" db="EMBL/GenBank/DDBJ databases">
        <authorList>
            <person name="Jaros S."/>
            <person name="Januszkiewicz K."/>
            <person name="Wedrychowicz H."/>
        </authorList>
    </citation>
    <scope>NUCLEOTIDE SEQUENCE [LARGE SCALE GENOMIC DNA]</scope>
    <source>
        <strain evidence="10 11">DSM 5091</strain>
    </source>
</reference>
<sequence length="635" mass="70757">MAELGNFIVGTAGHVDHGKTALIGALTGTETDRLAEEKKRGISIELGFARLDLGNGQIAGVVDVPGHEKFIPQMLSGIAGIDLVLLVVDANEGVMPQTREHLQIMELLQVKRGILVLSKCDLVEPDWLDIVEEEIREQVAGTFLDKAPCCRVSSITGEGLDSLLETIREQLQRVPGRETTGAVRLPVDRCFSISGFGTVVTGTLNSGKIVVGDSLELLPAGVQARIREIQVHGKPAQEALAGQRVALNLSGVSREQVPHGSVIGSPGLFRASQRIDVRMQLLKEAPRPVKFRDPLHFHLGTARTVARAILLDRDELAPGEEAFVQLTFDQPLLSHRGDRFIIRSYSPMLTIGGGMVVDVEPQKHKRFRDDVIKRLEDLSSGNLGFWLQKLDQLEISRLKDMEKHTGTGREELRSGLEKLAEMGQVEALADQWVVSERVRSWMQQLPQQVATYQADNHLSHGIPRATLQAKIASKLAPKGFEILLQRSVETGEIAVSGDLVMTPGWQPQPTDKDIQTLDKIEQHYRQRGFQVKNQNEVISQIGLDGIDTELYFSYLVLEKKLVRLNPESYLHAEHYAQALQVLKGMFKQQDSFTLAQFRDRLDSNRKLIQALLEYFDGCKYTRRTGEERVAWNLPE</sequence>
<feature type="domain" description="Tr-type G" evidence="9">
    <location>
        <begin position="4"/>
        <end position="176"/>
    </location>
</feature>
<dbReference type="OrthoDB" id="9803139at2"/>
<comment type="function">
    <text evidence="7">Translation factor necessary for the incorporation of selenocysteine into proteins. It probably replaces EF-Tu for the insertion of selenocysteine directed by the UGA codon. SelB binds GTP and GDP.</text>
</comment>
<dbReference type="InterPro" id="IPR000795">
    <property type="entry name" value="T_Tr_GTP-bd_dom"/>
</dbReference>
<evidence type="ECO:0000256" key="3">
    <source>
        <dbReference type="ARBA" id="ARBA00022490"/>
    </source>
</evidence>
<dbReference type="PROSITE" id="PS00301">
    <property type="entry name" value="G_TR_1"/>
    <property type="match status" value="1"/>
</dbReference>
<dbReference type="Pfam" id="PF25461">
    <property type="entry name" value="Beta-barrel_SelB"/>
    <property type="match status" value="1"/>
</dbReference>
<dbReference type="CDD" id="cd03696">
    <property type="entry name" value="SelB_II"/>
    <property type="match status" value="1"/>
</dbReference>
<dbReference type="InterPro" id="IPR036390">
    <property type="entry name" value="WH_DNA-bd_sf"/>
</dbReference>
<dbReference type="CDD" id="cd04171">
    <property type="entry name" value="SelB"/>
    <property type="match status" value="1"/>
</dbReference>
<dbReference type="Gene3D" id="1.10.10.10">
    <property type="entry name" value="Winged helix-like DNA-binding domain superfamily/Winged helix DNA-binding domain"/>
    <property type="match status" value="1"/>
</dbReference>